<evidence type="ECO:0000313" key="3">
    <source>
        <dbReference type="Proteomes" id="UP001161017"/>
    </source>
</evidence>
<evidence type="ECO:0000259" key="1">
    <source>
        <dbReference type="Pfam" id="PF12697"/>
    </source>
</evidence>
<dbReference type="InterPro" id="IPR029058">
    <property type="entry name" value="AB_hydrolase_fold"/>
</dbReference>
<gene>
    <name evidence="2" type="ORF">OHK93_005215</name>
</gene>
<dbReference type="EMBL" id="JAPUFD010000026">
    <property type="protein sequence ID" value="MDI1493426.1"/>
    <property type="molecule type" value="Genomic_DNA"/>
</dbReference>
<dbReference type="InterPro" id="IPR052897">
    <property type="entry name" value="Sec-Metab_Biosynth_Hydrolase"/>
</dbReference>
<keyword evidence="3" id="KW-1185">Reference proteome</keyword>
<organism evidence="2 3">
    <name type="scientific">Ramalina farinacea</name>
    <dbReference type="NCBI Taxonomy" id="258253"/>
    <lineage>
        <taxon>Eukaryota</taxon>
        <taxon>Fungi</taxon>
        <taxon>Dikarya</taxon>
        <taxon>Ascomycota</taxon>
        <taxon>Pezizomycotina</taxon>
        <taxon>Lecanoromycetes</taxon>
        <taxon>OSLEUM clade</taxon>
        <taxon>Lecanoromycetidae</taxon>
        <taxon>Lecanorales</taxon>
        <taxon>Lecanorineae</taxon>
        <taxon>Ramalinaceae</taxon>
        <taxon>Ramalina</taxon>
    </lineage>
</organism>
<dbReference type="PANTHER" id="PTHR37017:SF8">
    <property type="entry name" value="AB HYDROLASE-1 DOMAIN-CONTAINING PROTEIN"/>
    <property type="match status" value="1"/>
</dbReference>
<dbReference type="PANTHER" id="PTHR37017">
    <property type="entry name" value="AB HYDROLASE-1 DOMAIN-CONTAINING PROTEIN-RELATED"/>
    <property type="match status" value="1"/>
</dbReference>
<dbReference type="Gene3D" id="3.40.50.1820">
    <property type="entry name" value="alpha/beta hydrolase"/>
    <property type="match status" value="1"/>
</dbReference>
<reference evidence="2" key="1">
    <citation type="journal article" date="2023" name="Genome Biol. Evol.">
        <title>First Whole Genome Sequence and Flow Cytometry Genome Size Data for the Lichen-Forming Fungus Ramalina farinacea (Ascomycota).</title>
        <authorList>
            <person name="Llewellyn T."/>
            <person name="Mian S."/>
            <person name="Hill R."/>
            <person name="Leitch I.J."/>
            <person name="Gaya E."/>
        </authorList>
    </citation>
    <scope>NUCLEOTIDE SEQUENCE</scope>
    <source>
        <strain evidence="2">LIQ254RAFAR</strain>
    </source>
</reference>
<dbReference type="SUPFAM" id="SSF53474">
    <property type="entry name" value="alpha/beta-Hydrolases"/>
    <property type="match status" value="1"/>
</dbReference>
<dbReference type="InterPro" id="IPR000073">
    <property type="entry name" value="AB_hydrolase_1"/>
</dbReference>
<dbReference type="Pfam" id="PF12697">
    <property type="entry name" value="Abhydrolase_6"/>
    <property type="match status" value="1"/>
</dbReference>
<feature type="domain" description="AB hydrolase-1" evidence="1">
    <location>
        <begin position="6"/>
        <end position="241"/>
    </location>
</feature>
<proteinExistence type="predicted"/>
<dbReference type="Proteomes" id="UP001161017">
    <property type="component" value="Unassembled WGS sequence"/>
</dbReference>
<accession>A0AA43TVT4</accession>
<sequence length="259" mass="28284">MTPPTIVLVPGAFHVASSIELLSLHLQKRGYDTRTWGLTTVNNPTASVTDDAFHLAQDVLKPLIEFEGKDVVLYLHSYAGFPGSAAIAGFAKAERVAVGQKGGIVGLIYQAAFVPKEGISLNGMIGGHYPPWQDPDEKTGLVRVKDPKQTFHADVPEPLATEAGDRILCQSVRAFTTPSGPVHYQDKAYDERRVFLHSTLDQAIPAAVQDMFVNGSGTSWRVRGLEMGHNPFLSQPARLAEIVEECVREFISTFRKTEG</sequence>
<name>A0AA43TVT4_9LECA</name>
<comment type="caution">
    <text evidence="2">The sequence shown here is derived from an EMBL/GenBank/DDBJ whole genome shotgun (WGS) entry which is preliminary data.</text>
</comment>
<dbReference type="AlphaFoldDB" id="A0AA43TVT4"/>
<evidence type="ECO:0000313" key="2">
    <source>
        <dbReference type="EMBL" id="MDI1493426.1"/>
    </source>
</evidence>
<protein>
    <recommendedName>
        <fullName evidence="1">AB hydrolase-1 domain-containing protein</fullName>
    </recommendedName>
</protein>